<keyword evidence="2" id="KW-1185">Reference proteome</keyword>
<reference evidence="1 2" key="1">
    <citation type="journal article" date="2014" name="Nat. Genet.">
        <title>Genome and transcriptome of the porcine whipworm Trichuris suis.</title>
        <authorList>
            <person name="Jex A.R."/>
            <person name="Nejsum P."/>
            <person name="Schwarz E.M."/>
            <person name="Hu L."/>
            <person name="Young N.D."/>
            <person name="Hall R.S."/>
            <person name="Korhonen P.K."/>
            <person name="Liao S."/>
            <person name="Thamsborg S."/>
            <person name="Xia J."/>
            <person name="Xu P."/>
            <person name="Wang S."/>
            <person name="Scheerlinck J.P."/>
            <person name="Hofmann A."/>
            <person name="Sternberg P.W."/>
            <person name="Wang J."/>
            <person name="Gasser R.B."/>
        </authorList>
    </citation>
    <scope>NUCLEOTIDE SEQUENCE [LARGE SCALE GENOMIC DNA]</scope>
    <source>
        <strain evidence="1">DCEP-RM93M</strain>
    </source>
</reference>
<accession>A0A085M539</accession>
<protein>
    <submittedName>
        <fullName evidence="1">Uncharacterized protein</fullName>
    </submittedName>
</protein>
<sequence>MSPLPLYKRQLTTSSLLTGTAKLELPAAAICSNLLVNLCAKMGKRRRRRQEKQLLCNGYISTCFLLAPGTED</sequence>
<organism evidence="1 2">
    <name type="scientific">Trichuris suis</name>
    <name type="common">pig whipworm</name>
    <dbReference type="NCBI Taxonomy" id="68888"/>
    <lineage>
        <taxon>Eukaryota</taxon>
        <taxon>Metazoa</taxon>
        <taxon>Ecdysozoa</taxon>
        <taxon>Nematoda</taxon>
        <taxon>Enoplea</taxon>
        <taxon>Dorylaimia</taxon>
        <taxon>Trichinellida</taxon>
        <taxon>Trichuridae</taxon>
        <taxon>Trichuris</taxon>
    </lineage>
</organism>
<name>A0A085M539_9BILA</name>
<gene>
    <name evidence="1" type="ORF">M513_06716</name>
</gene>
<dbReference type="EMBL" id="KL363228">
    <property type="protein sequence ID" value="KFD52335.1"/>
    <property type="molecule type" value="Genomic_DNA"/>
</dbReference>
<dbReference type="AlphaFoldDB" id="A0A085M539"/>
<dbReference type="Proteomes" id="UP000030764">
    <property type="component" value="Unassembled WGS sequence"/>
</dbReference>
<proteinExistence type="predicted"/>
<evidence type="ECO:0000313" key="2">
    <source>
        <dbReference type="Proteomes" id="UP000030764"/>
    </source>
</evidence>
<evidence type="ECO:0000313" key="1">
    <source>
        <dbReference type="EMBL" id="KFD52335.1"/>
    </source>
</evidence>